<feature type="region of interest" description="Disordered" evidence="1">
    <location>
        <begin position="1"/>
        <end position="41"/>
    </location>
</feature>
<feature type="transmembrane region" description="Helical" evidence="2">
    <location>
        <begin position="49"/>
        <end position="71"/>
    </location>
</feature>
<sequence>MPLVKSTPACKHGANPDGNLPNRRRTKSNLRPRDEALNPNAMKPNDRSVLLICALNPAFAMCIVCLMVWVFCEGANTNVAAHRPDLFVRLIGEGGLDPQASQPASPVFQLAFDVDGVSPGYRACSGGGDSLLRVSDHDMILAWGQMPYFCIRGGQSTGVATLEAMAEASVLREEVRNLVRREVHVVGRVEFDVEGEVAGLGYLRCKFFLLEDRAADVPRSLCLVHH</sequence>
<gene>
    <name evidence="3" type="ORF">C2845_PM07G18000</name>
</gene>
<keyword evidence="2" id="KW-0472">Membrane</keyword>
<proteinExistence type="predicted"/>
<dbReference type="Proteomes" id="UP000275267">
    <property type="component" value="Unassembled WGS sequence"/>
</dbReference>
<name>A0A3L6SNQ1_PANMI</name>
<dbReference type="AlphaFoldDB" id="A0A3L6SNQ1"/>
<evidence type="ECO:0000256" key="2">
    <source>
        <dbReference type="SAM" id="Phobius"/>
    </source>
</evidence>
<comment type="caution">
    <text evidence="3">The sequence shown here is derived from an EMBL/GenBank/DDBJ whole genome shotgun (WGS) entry which is preliminary data.</text>
</comment>
<dbReference type="PANTHER" id="PTHR33994">
    <property type="entry name" value="OS04G0515000 PROTEIN"/>
    <property type="match status" value="1"/>
</dbReference>
<reference evidence="4" key="1">
    <citation type="journal article" date="2019" name="Nat. Commun.">
        <title>The genome of broomcorn millet.</title>
        <authorList>
            <person name="Zou C."/>
            <person name="Miki D."/>
            <person name="Li D."/>
            <person name="Tang Q."/>
            <person name="Xiao L."/>
            <person name="Rajput S."/>
            <person name="Deng P."/>
            <person name="Jia W."/>
            <person name="Huang R."/>
            <person name="Zhang M."/>
            <person name="Sun Y."/>
            <person name="Hu J."/>
            <person name="Fu X."/>
            <person name="Schnable P.S."/>
            <person name="Li F."/>
            <person name="Zhang H."/>
            <person name="Feng B."/>
            <person name="Zhu X."/>
            <person name="Liu R."/>
            <person name="Schnable J.C."/>
            <person name="Zhu J.-K."/>
            <person name="Zhang H."/>
        </authorList>
    </citation>
    <scope>NUCLEOTIDE SEQUENCE [LARGE SCALE GENOMIC DNA]</scope>
</reference>
<dbReference type="PANTHER" id="PTHR33994:SF17">
    <property type="entry name" value="OS01G0655600 PROTEIN"/>
    <property type="match status" value="1"/>
</dbReference>
<dbReference type="OrthoDB" id="674304at2759"/>
<keyword evidence="2" id="KW-1133">Transmembrane helix</keyword>
<keyword evidence="4" id="KW-1185">Reference proteome</keyword>
<protein>
    <submittedName>
        <fullName evidence="3">Uncharacterized protein</fullName>
    </submittedName>
</protein>
<evidence type="ECO:0000313" key="4">
    <source>
        <dbReference type="Proteomes" id="UP000275267"/>
    </source>
</evidence>
<evidence type="ECO:0000313" key="3">
    <source>
        <dbReference type="EMBL" id="RLN24246.1"/>
    </source>
</evidence>
<dbReference type="EMBL" id="PQIB02000004">
    <property type="protein sequence ID" value="RLN24246.1"/>
    <property type="molecule type" value="Genomic_DNA"/>
</dbReference>
<keyword evidence="2" id="KW-0812">Transmembrane</keyword>
<evidence type="ECO:0000256" key="1">
    <source>
        <dbReference type="SAM" id="MobiDB-lite"/>
    </source>
</evidence>
<accession>A0A3L6SNQ1</accession>
<organism evidence="3 4">
    <name type="scientific">Panicum miliaceum</name>
    <name type="common">Proso millet</name>
    <name type="synonym">Broomcorn millet</name>
    <dbReference type="NCBI Taxonomy" id="4540"/>
    <lineage>
        <taxon>Eukaryota</taxon>
        <taxon>Viridiplantae</taxon>
        <taxon>Streptophyta</taxon>
        <taxon>Embryophyta</taxon>
        <taxon>Tracheophyta</taxon>
        <taxon>Spermatophyta</taxon>
        <taxon>Magnoliopsida</taxon>
        <taxon>Liliopsida</taxon>
        <taxon>Poales</taxon>
        <taxon>Poaceae</taxon>
        <taxon>PACMAD clade</taxon>
        <taxon>Panicoideae</taxon>
        <taxon>Panicodae</taxon>
        <taxon>Paniceae</taxon>
        <taxon>Panicinae</taxon>
        <taxon>Panicum</taxon>
        <taxon>Panicum sect. Panicum</taxon>
    </lineage>
</organism>